<dbReference type="Proteomes" id="UP000294604">
    <property type="component" value="Unassembled WGS sequence"/>
</dbReference>
<name>A0A4R8SNF7_9MYCO</name>
<evidence type="ECO:0000313" key="2">
    <source>
        <dbReference type="Proteomes" id="UP000294604"/>
    </source>
</evidence>
<dbReference type="AlphaFoldDB" id="A0A4R8SNF7"/>
<dbReference type="RefSeq" id="WP_134087242.1">
    <property type="nucleotide sequence ID" value="NZ_PECL01000014.1"/>
</dbReference>
<gene>
    <name evidence="1" type="ORF">CCUG60884_04459</name>
</gene>
<dbReference type="EMBL" id="PECL01000014">
    <property type="protein sequence ID" value="TEA00567.1"/>
    <property type="molecule type" value="Genomic_DNA"/>
</dbReference>
<organism evidence="1 2">
    <name type="scientific">Mycobacteroides salmoniphilum</name>
    <dbReference type="NCBI Taxonomy" id="404941"/>
    <lineage>
        <taxon>Bacteria</taxon>
        <taxon>Bacillati</taxon>
        <taxon>Actinomycetota</taxon>
        <taxon>Actinomycetes</taxon>
        <taxon>Mycobacteriales</taxon>
        <taxon>Mycobacteriaceae</taxon>
        <taxon>Mycobacteroides</taxon>
    </lineage>
</organism>
<sequence length="81" mass="8676">MLATNLGISLAAGCAVMMLLLPADGALRLSRVAYQTPCDTEAFDYCLPGGTNPRVPAGTNPDVPWGVSIQNFPYGQHWPER</sequence>
<proteinExistence type="predicted"/>
<accession>A0A4R8SNF7</accession>
<evidence type="ECO:0000313" key="1">
    <source>
        <dbReference type="EMBL" id="TEA00567.1"/>
    </source>
</evidence>
<protein>
    <submittedName>
        <fullName evidence="1">Uncharacterized protein</fullName>
    </submittedName>
</protein>
<reference evidence="1 2" key="1">
    <citation type="journal article" date="2019" name="Sci. Rep.">
        <title>Extended insight into the Mycobacterium chelonae-abscessus complex through whole genome sequencing of Mycobacterium salmoniphilum outbreak and Mycobacterium salmoniphilum-like strains.</title>
        <authorList>
            <person name="Behra P.R.K."/>
            <person name="Das S."/>
            <person name="Pettersson B.M.F."/>
            <person name="Shirreff L."/>
            <person name="DuCote T."/>
            <person name="Jacobsson K.G."/>
            <person name="Ennis D.G."/>
            <person name="Kirsebom L.A."/>
        </authorList>
    </citation>
    <scope>NUCLEOTIDE SEQUENCE [LARGE SCALE GENOMIC DNA]</scope>
    <source>
        <strain evidence="1 2">CCUG 60884</strain>
    </source>
</reference>
<comment type="caution">
    <text evidence="1">The sequence shown here is derived from an EMBL/GenBank/DDBJ whole genome shotgun (WGS) entry which is preliminary data.</text>
</comment>